<dbReference type="GO" id="GO:0006313">
    <property type="term" value="P:DNA transposition"/>
    <property type="evidence" value="ECO:0007669"/>
    <property type="project" value="InterPro"/>
</dbReference>
<evidence type="ECO:0000259" key="2">
    <source>
        <dbReference type="Pfam" id="PF02371"/>
    </source>
</evidence>
<dbReference type="GO" id="GO:0004803">
    <property type="term" value="F:transposase activity"/>
    <property type="evidence" value="ECO:0007669"/>
    <property type="project" value="InterPro"/>
</dbReference>
<dbReference type="InterPro" id="IPR047650">
    <property type="entry name" value="Transpos_IS110"/>
</dbReference>
<dbReference type="PANTHER" id="PTHR33055:SF3">
    <property type="entry name" value="PUTATIVE TRANSPOSASE FOR IS117-RELATED"/>
    <property type="match status" value="1"/>
</dbReference>
<feature type="region of interest" description="Disordered" evidence="1">
    <location>
        <begin position="245"/>
        <end position="264"/>
    </location>
</feature>
<dbReference type="InterPro" id="IPR003346">
    <property type="entry name" value="Transposase_20"/>
</dbReference>
<keyword evidence="4" id="KW-1185">Reference proteome</keyword>
<dbReference type="GO" id="GO:0003677">
    <property type="term" value="F:DNA binding"/>
    <property type="evidence" value="ECO:0007669"/>
    <property type="project" value="InterPro"/>
</dbReference>
<dbReference type="PANTHER" id="PTHR33055">
    <property type="entry name" value="TRANSPOSASE FOR INSERTION SEQUENCE ELEMENT IS1111A"/>
    <property type="match status" value="1"/>
</dbReference>
<accession>A0A1I4BVY8</accession>
<evidence type="ECO:0000313" key="3">
    <source>
        <dbReference type="EMBL" id="SFK72156.1"/>
    </source>
</evidence>
<dbReference type="AlphaFoldDB" id="A0A1I4BVY8"/>
<dbReference type="Pfam" id="PF02371">
    <property type="entry name" value="Transposase_20"/>
    <property type="match status" value="1"/>
</dbReference>
<sequence>MRSTLREFFPAALEAFDDLSAPEALELLARAPDPAAAARLTLRQISAALKRAGRYKVAERAERIQRALRGRQLTQPPVVADAYASAVAAQAAILAVLNEQIMLVEERVGTHFTAHPDAEIYLSQPGLGVILGARVLAEFGDAAGRSASAKARKNYAGTSPITRQSGKKKIVLARYIHQDRLVDALQTQAYCALTHSPGARAYYDELRGRGEAHNPALRKPANRLVGIPHGCLKTGTPYDEATAWSHRAEREPNDSVKPSHSMAA</sequence>
<gene>
    <name evidence="3" type="ORF">SAMN05216275_13334</name>
</gene>
<dbReference type="Proteomes" id="UP000199111">
    <property type="component" value="Unassembled WGS sequence"/>
</dbReference>
<reference evidence="4" key="1">
    <citation type="submission" date="2016-10" db="EMBL/GenBank/DDBJ databases">
        <authorList>
            <person name="Varghese N."/>
            <person name="Submissions S."/>
        </authorList>
    </citation>
    <scope>NUCLEOTIDE SEQUENCE [LARGE SCALE GENOMIC DNA]</scope>
    <source>
        <strain evidence="4">CGMCC 4.2126</strain>
    </source>
</reference>
<feature type="domain" description="Transposase IS116/IS110/IS902 C-terminal" evidence="2">
    <location>
        <begin position="122"/>
        <end position="203"/>
    </location>
</feature>
<protein>
    <submittedName>
        <fullName evidence="3">Transposase IS116/IS110/IS902 family protein</fullName>
    </submittedName>
</protein>
<name>A0A1I4BVY8_9ACTN</name>
<evidence type="ECO:0000313" key="4">
    <source>
        <dbReference type="Proteomes" id="UP000199111"/>
    </source>
</evidence>
<proteinExistence type="predicted"/>
<organism evidence="3 4">
    <name type="scientific">Streptosporangium canum</name>
    <dbReference type="NCBI Taxonomy" id="324952"/>
    <lineage>
        <taxon>Bacteria</taxon>
        <taxon>Bacillati</taxon>
        <taxon>Actinomycetota</taxon>
        <taxon>Actinomycetes</taxon>
        <taxon>Streptosporangiales</taxon>
        <taxon>Streptosporangiaceae</taxon>
        <taxon>Streptosporangium</taxon>
    </lineage>
</organism>
<evidence type="ECO:0000256" key="1">
    <source>
        <dbReference type="SAM" id="MobiDB-lite"/>
    </source>
</evidence>
<dbReference type="EMBL" id="FOQY01000033">
    <property type="protein sequence ID" value="SFK72156.1"/>
    <property type="molecule type" value="Genomic_DNA"/>
</dbReference>